<comment type="caution">
    <text evidence="2">The sequence shown here is derived from an EMBL/GenBank/DDBJ whole genome shotgun (WGS) entry which is preliminary data.</text>
</comment>
<keyword evidence="3" id="KW-1185">Reference proteome</keyword>
<dbReference type="PANTHER" id="PTHR18964">
    <property type="entry name" value="ROK (REPRESSOR, ORF, KINASE) FAMILY"/>
    <property type="match status" value="1"/>
</dbReference>
<organism evidence="2 3">
    <name type="scientific">Gallibacterium trehalosifermentans</name>
    <dbReference type="NCBI Taxonomy" id="516935"/>
    <lineage>
        <taxon>Bacteria</taxon>
        <taxon>Pseudomonadati</taxon>
        <taxon>Pseudomonadota</taxon>
        <taxon>Gammaproteobacteria</taxon>
        <taxon>Pasteurellales</taxon>
        <taxon>Pasteurellaceae</taxon>
        <taxon>Gallibacterium</taxon>
    </lineage>
</organism>
<evidence type="ECO:0000313" key="2">
    <source>
        <dbReference type="EMBL" id="MFC0308395.1"/>
    </source>
</evidence>
<protein>
    <submittedName>
        <fullName evidence="2">ROK family protein</fullName>
    </submittedName>
</protein>
<dbReference type="EMBL" id="JBHLWB010000001">
    <property type="protein sequence ID" value="MFC0308395.1"/>
    <property type="molecule type" value="Genomic_DNA"/>
</dbReference>
<dbReference type="InterPro" id="IPR036390">
    <property type="entry name" value="WH_DNA-bd_sf"/>
</dbReference>
<reference evidence="2 3" key="1">
    <citation type="submission" date="2024-09" db="EMBL/GenBank/DDBJ databases">
        <authorList>
            <person name="Sun Q."/>
            <person name="Mori K."/>
        </authorList>
    </citation>
    <scope>NUCLEOTIDE SEQUENCE [LARGE SCALE GENOMIC DNA]</scope>
    <source>
        <strain evidence="2 3">CCM 7539</strain>
    </source>
</reference>
<dbReference type="SUPFAM" id="SSF53067">
    <property type="entry name" value="Actin-like ATPase domain"/>
    <property type="match status" value="2"/>
</dbReference>
<dbReference type="InterPro" id="IPR043129">
    <property type="entry name" value="ATPase_NBD"/>
</dbReference>
<dbReference type="InterPro" id="IPR000600">
    <property type="entry name" value="ROK"/>
</dbReference>
<dbReference type="SUPFAM" id="SSF46785">
    <property type="entry name" value="Winged helix' DNA-binding domain"/>
    <property type="match status" value="1"/>
</dbReference>
<dbReference type="Proteomes" id="UP001589767">
    <property type="component" value="Unassembled WGS sequence"/>
</dbReference>
<name>A0ABV6GYE8_9PAST</name>
<dbReference type="RefSeq" id="WP_382368281.1">
    <property type="nucleotide sequence ID" value="NZ_JBHLWB010000001.1"/>
</dbReference>
<evidence type="ECO:0000313" key="3">
    <source>
        <dbReference type="Proteomes" id="UP001589767"/>
    </source>
</evidence>
<evidence type="ECO:0000256" key="1">
    <source>
        <dbReference type="ARBA" id="ARBA00006479"/>
    </source>
</evidence>
<gene>
    <name evidence="2" type="ORF">ACFFHK_01580</name>
</gene>
<dbReference type="Pfam" id="PF00480">
    <property type="entry name" value="ROK"/>
    <property type="match status" value="1"/>
</dbReference>
<proteinExistence type="inferred from homology"/>
<sequence length="401" mass="45191">MAKQLLNSSQKLQHLGTIYRLIEQFDLISRIDLSKISGLAPASITNFTRELIDLKLVIERTTQTPILRGRPAVGLAISPFYWQSLCVVLSEREMTLFLCELNGKVVATKCYPILTTQLTELNSLLINNLTAFQQEYRQHIIQLFAIAISVDGLLNRQQTGIERLGQYHLNLELQTELNQHFHLPIILTEYFSAWVFAESTLGAAISSENVIFLHIDEAINMSVSIKGKMIQGSKQQRMNIDRVCLPTLNPLSNIISQDLLAEDAQQLQHHVTYAAIYRLVNHLLPNDIADNEQKIQYLCDLADQGNEQAIAILHYVADGISYVLMNLVNIFSSDKIMINSSYLGSNAIFVEHLKHKLNQNLLLDQHQVNIITGHYAQNNAVVASAIVKKYLYSGELIGTLL</sequence>
<dbReference type="PANTHER" id="PTHR18964:SF149">
    <property type="entry name" value="BIFUNCTIONAL UDP-N-ACETYLGLUCOSAMINE 2-EPIMERASE_N-ACETYLMANNOSAMINE KINASE"/>
    <property type="match status" value="1"/>
</dbReference>
<dbReference type="Gene3D" id="3.30.420.40">
    <property type="match status" value="2"/>
</dbReference>
<accession>A0ABV6GYE8</accession>
<dbReference type="Gene3D" id="1.10.10.10">
    <property type="entry name" value="Winged helix-like DNA-binding domain superfamily/Winged helix DNA-binding domain"/>
    <property type="match status" value="1"/>
</dbReference>
<comment type="similarity">
    <text evidence="1">Belongs to the ROK (NagC/XylR) family.</text>
</comment>
<dbReference type="InterPro" id="IPR036388">
    <property type="entry name" value="WH-like_DNA-bd_sf"/>
</dbReference>